<organism evidence="1">
    <name type="scientific">marine sediment metagenome</name>
    <dbReference type="NCBI Taxonomy" id="412755"/>
    <lineage>
        <taxon>unclassified sequences</taxon>
        <taxon>metagenomes</taxon>
        <taxon>ecological metagenomes</taxon>
    </lineage>
</organism>
<dbReference type="Pfam" id="PF22817">
    <property type="entry name" value="ApeP-like"/>
    <property type="match status" value="1"/>
</dbReference>
<dbReference type="InterPro" id="IPR016776">
    <property type="entry name" value="ApeP-like_dehydratase"/>
</dbReference>
<evidence type="ECO:0000313" key="1">
    <source>
        <dbReference type="EMBL" id="KKN17605.1"/>
    </source>
</evidence>
<protein>
    <recommendedName>
        <fullName evidence="2">3-hydroxylacyl-ACP dehydratase</fullName>
    </recommendedName>
</protein>
<dbReference type="Gene3D" id="3.10.129.10">
    <property type="entry name" value="Hotdog Thioesterase"/>
    <property type="match status" value="1"/>
</dbReference>
<sequence>MTNYPIELVVPHDAPMILIDSLLTHSEDEAQCGVTITEQSPFFSPAINGVPSYIGVEYMAQSIAAYAGALANDENKPVKIGFLIGTRKYQTYQPCFKNGSKLTIEVKKLYQEESGLSVFECQILACETLLCQAKINVFQPENPLEFIRENQ</sequence>
<dbReference type="EMBL" id="LAZR01003505">
    <property type="protein sequence ID" value="KKN17605.1"/>
    <property type="molecule type" value="Genomic_DNA"/>
</dbReference>
<accession>A0A0F9NDN6</accession>
<name>A0A0F9NDN6_9ZZZZ</name>
<dbReference type="InterPro" id="IPR029069">
    <property type="entry name" value="HotDog_dom_sf"/>
</dbReference>
<gene>
    <name evidence="1" type="ORF">LCGC14_0964180</name>
</gene>
<dbReference type="PIRSF" id="PIRSF020565">
    <property type="entry name" value="3Ho_Ac_ACP_DH_prd"/>
    <property type="match status" value="1"/>
</dbReference>
<dbReference type="CDD" id="cd01289">
    <property type="entry name" value="FabA_like"/>
    <property type="match status" value="1"/>
</dbReference>
<dbReference type="AlphaFoldDB" id="A0A0F9NDN6"/>
<reference evidence="1" key="1">
    <citation type="journal article" date="2015" name="Nature">
        <title>Complex archaea that bridge the gap between prokaryotes and eukaryotes.</title>
        <authorList>
            <person name="Spang A."/>
            <person name="Saw J.H."/>
            <person name="Jorgensen S.L."/>
            <person name="Zaremba-Niedzwiedzka K."/>
            <person name="Martijn J."/>
            <person name="Lind A.E."/>
            <person name="van Eijk R."/>
            <person name="Schleper C."/>
            <person name="Guy L."/>
            <person name="Ettema T.J."/>
        </authorList>
    </citation>
    <scope>NUCLEOTIDE SEQUENCE</scope>
</reference>
<proteinExistence type="predicted"/>
<comment type="caution">
    <text evidence="1">The sequence shown here is derived from an EMBL/GenBank/DDBJ whole genome shotgun (WGS) entry which is preliminary data.</text>
</comment>
<evidence type="ECO:0008006" key="2">
    <source>
        <dbReference type="Google" id="ProtNLM"/>
    </source>
</evidence>
<dbReference type="SUPFAM" id="SSF54637">
    <property type="entry name" value="Thioesterase/thiol ester dehydrase-isomerase"/>
    <property type="match status" value="1"/>
</dbReference>